<dbReference type="GO" id="GO:0042597">
    <property type="term" value="C:periplasmic space"/>
    <property type="evidence" value="ECO:0007669"/>
    <property type="project" value="UniProtKB-SubCell"/>
</dbReference>
<sequence length="266" mass="28468">MSRISPLKSLLALAGGAVMAALITLPAQADEQSDVDQAAVKAITQGLAKARPQLTIESIDASPIPGLYRAQIEGGPVLFVSADGNYMLATDMYQIVPGNFVNLQEVERKEMRAELAAQLDKNHEDLIVYSPKGEVKGVVNVFTDVDCGYCQKLHKEIPALNDMGIELRYLAYPRAGIGSTSYNKIASAWCAKDQNKAMDKLKARQDIDTDVCEGNPVAEHFLAGNKIGVSGTPAILLSDGTLLPGYLPAKDLAARIGIEDKQAAVN</sequence>
<dbReference type="Pfam" id="PF10411">
    <property type="entry name" value="DsbC_N"/>
    <property type="match status" value="1"/>
</dbReference>
<keyword evidence="11" id="KW-1185">Reference proteome</keyword>
<dbReference type="GO" id="GO:0016853">
    <property type="term" value="F:isomerase activity"/>
    <property type="evidence" value="ECO:0007669"/>
    <property type="project" value="UniProtKB-KW"/>
</dbReference>
<evidence type="ECO:0000256" key="7">
    <source>
        <dbReference type="RuleBase" id="RU364038"/>
    </source>
</evidence>
<dbReference type="RefSeq" id="WP_345418336.1">
    <property type="nucleotide sequence ID" value="NZ_AP031496.1"/>
</dbReference>
<dbReference type="Gene3D" id="3.10.450.70">
    <property type="entry name" value="Disulphide bond isomerase, DsbC/G, N-terminal"/>
    <property type="match status" value="1"/>
</dbReference>
<evidence type="ECO:0000259" key="8">
    <source>
        <dbReference type="Pfam" id="PF10411"/>
    </source>
</evidence>
<evidence type="ECO:0000259" key="9">
    <source>
        <dbReference type="Pfam" id="PF13098"/>
    </source>
</evidence>
<evidence type="ECO:0000256" key="5">
    <source>
        <dbReference type="ARBA" id="ARBA00023157"/>
    </source>
</evidence>
<keyword evidence="3 7" id="KW-0732">Signal</keyword>
<dbReference type="SUPFAM" id="SSF54423">
    <property type="entry name" value="DsbC/DsbG N-terminal domain-like"/>
    <property type="match status" value="1"/>
</dbReference>
<evidence type="ECO:0000313" key="11">
    <source>
        <dbReference type="Proteomes" id="UP001409585"/>
    </source>
</evidence>
<organism evidence="10 11">
    <name type="scientific">Halioxenophilus aromaticivorans</name>
    <dbReference type="NCBI Taxonomy" id="1306992"/>
    <lineage>
        <taxon>Bacteria</taxon>
        <taxon>Pseudomonadati</taxon>
        <taxon>Pseudomonadota</taxon>
        <taxon>Gammaproteobacteria</taxon>
        <taxon>Alteromonadales</taxon>
        <taxon>Alteromonadaceae</taxon>
        <taxon>Halioxenophilus</taxon>
    </lineage>
</organism>
<comment type="caution">
    <text evidence="10">The sequence shown here is derived from an EMBL/GenBank/DDBJ whole genome shotgun (WGS) entry which is preliminary data.</text>
</comment>
<evidence type="ECO:0000256" key="2">
    <source>
        <dbReference type="ARBA" id="ARBA00009813"/>
    </source>
</evidence>
<dbReference type="Gene3D" id="3.40.30.10">
    <property type="entry name" value="Glutaredoxin"/>
    <property type="match status" value="1"/>
</dbReference>
<evidence type="ECO:0000256" key="1">
    <source>
        <dbReference type="ARBA" id="ARBA00004418"/>
    </source>
</evidence>
<dbReference type="SUPFAM" id="SSF52833">
    <property type="entry name" value="Thioredoxin-like"/>
    <property type="match status" value="1"/>
</dbReference>
<dbReference type="InterPro" id="IPR051470">
    <property type="entry name" value="Thiol:disulfide_interchange"/>
</dbReference>
<evidence type="ECO:0000256" key="4">
    <source>
        <dbReference type="ARBA" id="ARBA00022764"/>
    </source>
</evidence>
<dbReference type="InterPro" id="IPR009094">
    <property type="entry name" value="DiS-bond_isomerase_DsbC/G_N_sf"/>
</dbReference>
<keyword evidence="5" id="KW-1015">Disulfide bond</keyword>
<dbReference type="InterPro" id="IPR036249">
    <property type="entry name" value="Thioredoxin-like_sf"/>
</dbReference>
<reference evidence="11" key="1">
    <citation type="journal article" date="2019" name="Int. J. Syst. Evol. Microbiol.">
        <title>The Global Catalogue of Microorganisms (GCM) 10K type strain sequencing project: providing services to taxonomists for standard genome sequencing and annotation.</title>
        <authorList>
            <consortium name="The Broad Institute Genomics Platform"/>
            <consortium name="The Broad Institute Genome Sequencing Center for Infectious Disease"/>
            <person name="Wu L."/>
            <person name="Ma J."/>
        </authorList>
    </citation>
    <scope>NUCLEOTIDE SEQUENCE [LARGE SCALE GENOMIC DNA]</scope>
    <source>
        <strain evidence="11">JCM 19134</strain>
    </source>
</reference>
<dbReference type="EMBL" id="BAABLX010000007">
    <property type="protein sequence ID" value="GAA4935441.1"/>
    <property type="molecule type" value="Genomic_DNA"/>
</dbReference>
<feature type="chain" id="PRO_5043090869" description="Thiol:disulfide interchange protein" evidence="7">
    <location>
        <begin position="30"/>
        <end position="266"/>
    </location>
</feature>
<keyword evidence="4 7" id="KW-0574">Periplasm</keyword>
<dbReference type="PANTHER" id="PTHR35272">
    <property type="entry name" value="THIOL:DISULFIDE INTERCHANGE PROTEIN DSBC-RELATED"/>
    <property type="match status" value="1"/>
</dbReference>
<comment type="similarity">
    <text evidence="2 7">Belongs to the thioredoxin family. DsbC subfamily.</text>
</comment>
<dbReference type="Pfam" id="PF13098">
    <property type="entry name" value="Thioredoxin_2"/>
    <property type="match status" value="1"/>
</dbReference>
<evidence type="ECO:0000256" key="6">
    <source>
        <dbReference type="ARBA" id="ARBA00023284"/>
    </source>
</evidence>
<keyword evidence="10" id="KW-0413">Isomerase</keyword>
<keyword evidence="6 7" id="KW-0676">Redox-active center</keyword>
<dbReference type="Proteomes" id="UP001409585">
    <property type="component" value="Unassembled WGS sequence"/>
</dbReference>
<evidence type="ECO:0000313" key="10">
    <source>
        <dbReference type="EMBL" id="GAA4935441.1"/>
    </source>
</evidence>
<proteinExistence type="inferred from homology"/>
<feature type="domain" description="Thioredoxin-like fold" evidence="9">
    <location>
        <begin position="132"/>
        <end position="255"/>
    </location>
</feature>
<dbReference type="InterPro" id="IPR018950">
    <property type="entry name" value="DiS-bond_isomerase_DsbC/G_N"/>
</dbReference>
<dbReference type="AlphaFoldDB" id="A0AAV3TZJ5"/>
<evidence type="ECO:0000256" key="3">
    <source>
        <dbReference type="ARBA" id="ARBA00022729"/>
    </source>
</evidence>
<name>A0AAV3TZJ5_9ALTE</name>
<dbReference type="CDD" id="cd03020">
    <property type="entry name" value="DsbA_DsbC_DsbG"/>
    <property type="match status" value="1"/>
</dbReference>
<comment type="function">
    <text evidence="7">Required for disulfide bond formation in some periplasmic proteins. Acts by transferring its disulfide bond to other proteins and is reduced in the process.</text>
</comment>
<accession>A0AAV3TZJ5</accession>
<gene>
    <name evidence="10" type="primary">dsbC</name>
    <name evidence="10" type="ORF">GCM10025791_11140</name>
</gene>
<dbReference type="PANTHER" id="PTHR35272:SF3">
    <property type="entry name" value="THIOL:DISULFIDE INTERCHANGE PROTEIN DSBC"/>
    <property type="match status" value="1"/>
</dbReference>
<dbReference type="InterPro" id="IPR012336">
    <property type="entry name" value="Thioredoxin-like_fold"/>
</dbReference>
<comment type="subcellular location">
    <subcellularLocation>
        <location evidence="1 7">Periplasm</location>
    </subcellularLocation>
</comment>
<feature type="domain" description="Disulphide bond isomerase DsbC/G N-terminal" evidence="8">
    <location>
        <begin position="37"/>
        <end position="99"/>
    </location>
</feature>
<feature type="signal peptide" evidence="7">
    <location>
        <begin position="1"/>
        <end position="29"/>
    </location>
</feature>
<dbReference type="InterPro" id="IPR033954">
    <property type="entry name" value="DiS-bond_Isoase_DsbC/G"/>
</dbReference>
<protein>
    <recommendedName>
        <fullName evidence="7">Thiol:disulfide interchange protein</fullName>
    </recommendedName>
</protein>